<evidence type="ECO:0000259" key="1">
    <source>
        <dbReference type="SMART" id="SM00278"/>
    </source>
</evidence>
<evidence type="ECO:0000313" key="3">
    <source>
        <dbReference type="Proteomes" id="UP000250079"/>
    </source>
</evidence>
<dbReference type="GO" id="GO:0006281">
    <property type="term" value="P:DNA repair"/>
    <property type="evidence" value="ECO:0007669"/>
    <property type="project" value="InterPro"/>
</dbReference>
<dbReference type="InterPro" id="IPR004509">
    <property type="entry name" value="Competence_ComEA_HhH"/>
</dbReference>
<dbReference type="SUPFAM" id="SSF47781">
    <property type="entry name" value="RuvA domain 2-like"/>
    <property type="match status" value="1"/>
</dbReference>
<proteinExistence type="predicted"/>
<accession>A0A2Z2P1H3</accession>
<dbReference type="InterPro" id="IPR003583">
    <property type="entry name" value="Hlx-hairpin-Hlx_DNA-bd_motif"/>
</dbReference>
<dbReference type="GO" id="GO:0015627">
    <property type="term" value="C:type II protein secretion system complex"/>
    <property type="evidence" value="ECO:0007669"/>
    <property type="project" value="TreeGrafter"/>
</dbReference>
<dbReference type="InterPro" id="IPR010994">
    <property type="entry name" value="RuvA_2-like"/>
</dbReference>
<organism evidence="2 3">
    <name type="scientific">Granulosicoccus antarcticus IMCC3135</name>
    <dbReference type="NCBI Taxonomy" id="1192854"/>
    <lineage>
        <taxon>Bacteria</taxon>
        <taxon>Pseudomonadati</taxon>
        <taxon>Pseudomonadota</taxon>
        <taxon>Gammaproteobacteria</taxon>
        <taxon>Chromatiales</taxon>
        <taxon>Granulosicoccaceae</taxon>
        <taxon>Granulosicoccus</taxon>
    </lineage>
</organism>
<dbReference type="PANTHER" id="PTHR21180:SF32">
    <property type="entry name" value="ENDONUCLEASE_EXONUCLEASE_PHOSPHATASE FAMILY DOMAIN-CONTAINING PROTEIN 1"/>
    <property type="match status" value="1"/>
</dbReference>
<dbReference type="AlphaFoldDB" id="A0A2Z2P1H3"/>
<dbReference type="InterPro" id="IPR051675">
    <property type="entry name" value="Endo/Exo/Phosphatase_dom_1"/>
</dbReference>
<dbReference type="GO" id="GO:0015628">
    <property type="term" value="P:protein secretion by the type II secretion system"/>
    <property type="evidence" value="ECO:0007669"/>
    <property type="project" value="TreeGrafter"/>
</dbReference>
<dbReference type="NCBIfam" id="TIGR00426">
    <property type="entry name" value="competence protein ComEA helix-hairpin-helix repeat region"/>
    <property type="match status" value="1"/>
</dbReference>
<dbReference type="Pfam" id="PF12836">
    <property type="entry name" value="HHH_3"/>
    <property type="match status" value="1"/>
</dbReference>
<dbReference type="RefSeq" id="WP_418251406.1">
    <property type="nucleotide sequence ID" value="NZ_CP018632.1"/>
</dbReference>
<protein>
    <submittedName>
        <fullName evidence="2">ComE operon protein 1</fullName>
    </submittedName>
</protein>
<gene>
    <name evidence="2" type="primary">comEA</name>
    <name evidence="2" type="ORF">IMCC3135_25185</name>
</gene>
<sequence length="192" mass="20886">MITQYCRNHYLFALTLFCLSVWALIPDIVRAGAVPAASMSGSGAGHNPAASSPGRHIYSRVGAVFELPDALPVNTDEPTDPPAMVNINTASVEELAAALPGIGPGKAQRIVEWRESNGPFQTIEQLLEVSGIGPKTLENIRPFVLIADKVSTKRHLRQQSREEDAVTLALGRVIRRAERDRSDALRLTDLPR</sequence>
<feature type="domain" description="Helix-hairpin-helix DNA-binding motif class 1" evidence="1">
    <location>
        <begin position="124"/>
        <end position="143"/>
    </location>
</feature>
<dbReference type="EMBL" id="CP018632">
    <property type="protein sequence ID" value="ASJ75100.1"/>
    <property type="molecule type" value="Genomic_DNA"/>
</dbReference>
<dbReference type="SMART" id="SM00278">
    <property type="entry name" value="HhH1"/>
    <property type="match status" value="2"/>
</dbReference>
<reference evidence="2 3" key="1">
    <citation type="submission" date="2016-12" db="EMBL/GenBank/DDBJ databases">
        <authorList>
            <person name="Song W.-J."/>
            <person name="Kurnit D.M."/>
        </authorList>
    </citation>
    <scope>NUCLEOTIDE SEQUENCE [LARGE SCALE GENOMIC DNA]</scope>
    <source>
        <strain evidence="2 3">IMCC3135</strain>
    </source>
</reference>
<keyword evidence="3" id="KW-1185">Reference proteome</keyword>
<dbReference type="KEGG" id="gai:IMCC3135_25185"/>
<name>A0A2Z2P1H3_9GAMM</name>
<dbReference type="Proteomes" id="UP000250079">
    <property type="component" value="Chromosome"/>
</dbReference>
<dbReference type="GO" id="GO:0003677">
    <property type="term" value="F:DNA binding"/>
    <property type="evidence" value="ECO:0007669"/>
    <property type="project" value="InterPro"/>
</dbReference>
<feature type="domain" description="Helix-hairpin-helix DNA-binding motif class 1" evidence="1">
    <location>
        <begin position="94"/>
        <end position="113"/>
    </location>
</feature>
<dbReference type="Gene3D" id="1.10.150.320">
    <property type="entry name" value="Photosystem II 12 kDa extrinsic protein"/>
    <property type="match status" value="1"/>
</dbReference>
<dbReference type="PANTHER" id="PTHR21180">
    <property type="entry name" value="ENDONUCLEASE/EXONUCLEASE/PHOSPHATASE FAMILY DOMAIN-CONTAINING PROTEIN 1"/>
    <property type="match status" value="1"/>
</dbReference>
<evidence type="ECO:0000313" key="2">
    <source>
        <dbReference type="EMBL" id="ASJ75100.1"/>
    </source>
</evidence>